<protein>
    <submittedName>
        <fullName evidence="7">Uncharacterized protein</fullName>
    </submittedName>
</protein>
<dbReference type="PROSITE" id="PS50090">
    <property type="entry name" value="MYB_LIKE"/>
    <property type="match status" value="1"/>
</dbReference>
<dbReference type="InterPro" id="IPR009057">
    <property type="entry name" value="Homeodomain-like_sf"/>
</dbReference>
<dbReference type="InterPro" id="IPR001005">
    <property type="entry name" value="SANT/Myb"/>
</dbReference>
<dbReference type="PROSITE" id="PS50053">
    <property type="entry name" value="UBIQUITIN_2"/>
    <property type="match status" value="1"/>
</dbReference>
<dbReference type="InterPro" id="IPR057625">
    <property type="entry name" value="TPR1-6-like_ubiquitin"/>
</dbReference>
<reference evidence="7" key="1">
    <citation type="submission" date="2021-01" db="EMBL/GenBank/DDBJ databases">
        <authorList>
            <person name="Bezrukov I."/>
        </authorList>
    </citation>
    <scope>NUCLEOTIDE SEQUENCE</scope>
</reference>
<accession>A0A8S2AAK4</accession>
<keyword evidence="2" id="KW-0238">DNA-binding</keyword>
<dbReference type="InterPro" id="IPR000626">
    <property type="entry name" value="Ubiquitin-like_dom"/>
</dbReference>
<dbReference type="SMART" id="SM00717">
    <property type="entry name" value="SANT"/>
    <property type="match status" value="1"/>
</dbReference>
<dbReference type="InterPro" id="IPR029071">
    <property type="entry name" value="Ubiquitin-like_domsf"/>
</dbReference>
<evidence type="ECO:0000256" key="2">
    <source>
        <dbReference type="ARBA" id="ARBA00023125"/>
    </source>
</evidence>
<dbReference type="Gene3D" id="1.10.246.220">
    <property type="match status" value="1"/>
</dbReference>
<comment type="subcellular location">
    <subcellularLocation>
        <location evidence="1">Nucleus</location>
    </subcellularLocation>
</comment>
<gene>
    <name evidence="7" type="ORF">AARE701A_LOCUS12717</name>
</gene>
<dbReference type="Proteomes" id="UP000682877">
    <property type="component" value="Chromosome 5"/>
</dbReference>
<dbReference type="SUPFAM" id="SSF46689">
    <property type="entry name" value="Homeodomain-like"/>
    <property type="match status" value="1"/>
</dbReference>
<dbReference type="CDD" id="cd17039">
    <property type="entry name" value="Ubl_ubiquitin_like"/>
    <property type="match status" value="1"/>
</dbReference>
<dbReference type="PANTHER" id="PTHR21717:SF70">
    <property type="entry name" value="TELOMERE REPEAT-BINDING PROTEIN 2-RELATED"/>
    <property type="match status" value="1"/>
</dbReference>
<feature type="domain" description="Myb-like" evidence="5">
    <location>
        <begin position="471"/>
        <end position="526"/>
    </location>
</feature>
<evidence type="ECO:0000259" key="4">
    <source>
        <dbReference type="PROSITE" id="PS50053"/>
    </source>
</evidence>
<dbReference type="PANTHER" id="PTHR21717">
    <property type="entry name" value="TELOMERIC REPEAT BINDING PROTEIN"/>
    <property type="match status" value="1"/>
</dbReference>
<organism evidence="7 8">
    <name type="scientific">Arabidopsis arenosa</name>
    <name type="common">Sand rock-cress</name>
    <name type="synonym">Cardaminopsis arenosa</name>
    <dbReference type="NCBI Taxonomy" id="38785"/>
    <lineage>
        <taxon>Eukaryota</taxon>
        <taxon>Viridiplantae</taxon>
        <taxon>Streptophyta</taxon>
        <taxon>Embryophyta</taxon>
        <taxon>Tracheophyta</taxon>
        <taxon>Spermatophyta</taxon>
        <taxon>Magnoliopsida</taxon>
        <taxon>eudicotyledons</taxon>
        <taxon>Gunneridae</taxon>
        <taxon>Pentapetalae</taxon>
        <taxon>rosids</taxon>
        <taxon>malvids</taxon>
        <taxon>Brassicales</taxon>
        <taxon>Brassicaceae</taxon>
        <taxon>Camelineae</taxon>
        <taxon>Arabidopsis</taxon>
    </lineage>
</organism>
<dbReference type="EMBL" id="LR999455">
    <property type="protein sequence ID" value="CAE6075319.1"/>
    <property type="molecule type" value="Genomic_DNA"/>
</dbReference>
<evidence type="ECO:0000313" key="7">
    <source>
        <dbReference type="EMBL" id="CAE6075319.1"/>
    </source>
</evidence>
<dbReference type="Pfam" id="PF23603">
    <property type="entry name" value="Ubiquitin_TPR1"/>
    <property type="match status" value="1"/>
</dbReference>
<proteinExistence type="predicted"/>
<keyword evidence="3" id="KW-0539">Nucleus</keyword>
<evidence type="ECO:0000259" key="5">
    <source>
        <dbReference type="PROSITE" id="PS50090"/>
    </source>
</evidence>
<evidence type="ECO:0000313" key="8">
    <source>
        <dbReference type="Proteomes" id="UP000682877"/>
    </source>
</evidence>
<name>A0A8S2AAK4_ARAAE</name>
<evidence type="ECO:0000259" key="6">
    <source>
        <dbReference type="PROSITE" id="PS51294"/>
    </source>
</evidence>
<evidence type="ECO:0000256" key="1">
    <source>
        <dbReference type="ARBA" id="ARBA00004123"/>
    </source>
</evidence>
<dbReference type="GO" id="GO:0005634">
    <property type="term" value="C:nucleus"/>
    <property type="evidence" value="ECO:0007669"/>
    <property type="project" value="UniProtKB-SubCell"/>
</dbReference>
<evidence type="ECO:0000256" key="3">
    <source>
        <dbReference type="ARBA" id="ARBA00023242"/>
    </source>
</evidence>
<feature type="domain" description="Ubiquitin-like" evidence="4">
    <location>
        <begin position="307"/>
        <end position="375"/>
    </location>
</feature>
<keyword evidence="8" id="KW-1185">Reference proteome</keyword>
<dbReference type="InterPro" id="IPR031105">
    <property type="entry name" value="TRP_plant"/>
</dbReference>
<dbReference type="InterPro" id="IPR017930">
    <property type="entry name" value="Myb_dom"/>
</dbReference>
<sequence length="577" mass="64551">MVSHKVLEFGDDGYKLPAQARAPRSVRKKRIYEKKIPGDDKMCAIDLLATVAGSLLLESESSVNAGGDKCVVVVQNTVKKEFPAEENPVKALPYLEDNLYQRSPGPCDNGQCGFSSVITNPNHLLVGDKVEKEVEGFSSLGGSDSCEVRNFSKNLNPGVNGDVKPDIVASIGSNSSTEVGACGNGDPHDSRDDVNLFSRNDDDENFSGYIRPRMTRPVPRIGDRRIRKILASRHWKGDAKPWYCSKRSYYLHHYQRSYPIKKRKYFDSISDSNSDDYRLQGKTRKGSRTISSMKSRNASFVSRDHHVRLRIKSFRVPELFIEIPETATVGSLKRMVMEAVTTILGDGLRVGLMVQGKKVRDDSKTLLQTGISEENNHLDSLGFCLEPNLETTPQPLSSSYLSEHACDDLTLCRGNALDSSHQPAAPSQADSFGKLGTTDHSRALIPVVSAAMLAPRPPNRKFKRTEQQLAAQRRIRRPFSVTEVEALVQAVEHLGTGRWRDVKVRAFEDADHRTYVDLKDKWKTLVHTARISPQQRRGEPVPQELLDRVLKAHAYWSQHLMHQLQTEPPSSQVEALI</sequence>
<feature type="domain" description="HTH myb-type" evidence="6">
    <location>
        <begin position="471"/>
        <end position="530"/>
    </location>
</feature>
<dbReference type="GO" id="GO:0042162">
    <property type="term" value="F:telomeric DNA binding"/>
    <property type="evidence" value="ECO:0007669"/>
    <property type="project" value="UniProtKB-ARBA"/>
</dbReference>
<dbReference type="AlphaFoldDB" id="A0A8S2AAK4"/>
<dbReference type="SUPFAM" id="SSF54236">
    <property type="entry name" value="Ubiquitin-like"/>
    <property type="match status" value="1"/>
</dbReference>
<dbReference type="PROSITE" id="PS51294">
    <property type="entry name" value="HTH_MYB"/>
    <property type="match status" value="1"/>
</dbReference>
<dbReference type="CDD" id="cd11660">
    <property type="entry name" value="SANT_TRF"/>
    <property type="match status" value="1"/>
</dbReference>